<dbReference type="EMBL" id="FTPK01000001">
    <property type="protein sequence ID" value="SIT67092.1"/>
    <property type="molecule type" value="Genomic_DNA"/>
</dbReference>
<dbReference type="Proteomes" id="UP000223759">
    <property type="component" value="Unassembled WGS sequence"/>
</dbReference>
<dbReference type="InterPro" id="IPR002716">
    <property type="entry name" value="PIN_dom"/>
</dbReference>
<dbReference type="InterPro" id="IPR022907">
    <property type="entry name" value="VapC_family"/>
</dbReference>
<dbReference type="GO" id="GO:0016787">
    <property type="term" value="F:hydrolase activity"/>
    <property type="evidence" value="ECO:0007669"/>
    <property type="project" value="UniProtKB-KW"/>
</dbReference>
<name>A0A1R3VQS8_9GAMM</name>
<keyword evidence="2 5" id="KW-0540">Nuclease</keyword>
<feature type="domain" description="PIN" evidence="6">
    <location>
        <begin position="7"/>
        <end position="136"/>
    </location>
</feature>
<comment type="similarity">
    <text evidence="5">Belongs to the PINc/VapC protein family.</text>
</comment>
<feature type="binding site" evidence="5">
    <location>
        <position position="10"/>
    </location>
    <ligand>
        <name>Mg(2+)</name>
        <dbReference type="ChEBI" id="CHEBI:18420"/>
    </ligand>
</feature>
<feature type="binding site" evidence="5">
    <location>
        <position position="110"/>
    </location>
    <ligand>
        <name>Mg(2+)</name>
        <dbReference type="ChEBI" id="CHEBI:18420"/>
    </ligand>
</feature>
<dbReference type="AlphaFoldDB" id="A0A1R3VQS8"/>
<dbReference type="STRING" id="233100.SAMN05216526_0763"/>
<evidence type="ECO:0000256" key="2">
    <source>
        <dbReference type="ARBA" id="ARBA00022722"/>
    </source>
</evidence>
<dbReference type="Gene3D" id="3.40.50.1010">
    <property type="entry name" value="5'-nuclease"/>
    <property type="match status" value="1"/>
</dbReference>
<dbReference type="EC" id="3.1.-.-" evidence="5"/>
<organism evidence="7 8">
    <name type="scientific">Ectothiorhodosinus mongolicus</name>
    <dbReference type="NCBI Taxonomy" id="233100"/>
    <lineage>
        <taxon>Bacteria</taxon>
        <taxon>Pseudomonadati</taxon>
        <taxon>Pseudomonadota</taxon>
        <taxon>Gammaproteobacteria</taxon>
        <taxon>Chromatiales</taxon>
        <taxon>Ectothiorhodospiraceae</taxon>
        <taxon>Ectothiorhodosinus</taxon>
    </lineage>
</organism>
<dbReference type="GO" id="GO:0090729">
    <property type="term" value="F:toxin activity"/>
    <property type="evidence" value="ECO:0007669"/>
    <property type="project" value="UniProtKB-KW"/>
</dbReference>
<evidence type="ECO:0000256" key="1">
    <source>
        <dbReference type="ARBA" id="ARBA00022649"/>
    </source>
</evidence>
<dbReference type="HAMAP" id="MF_00265">
    <property type="entry name" value="VapC_Nob1"/>
    <property type="match status" value="1"/>
</dbReference>
<dbReference type="SUPFAM" id="SSF88723">
    <property type="entry name" value="PIN domain-like"/>
    <property type="match status" value="1"/>
</dbReference>
<comment type="cofactor">
    <cofactor evidence="5">
        <name>Mg(2+)</name>
        <dbReference type="ChEBI" id="CHEBI:18420"/>
    </cofactor>
</comment>
<dbReference type="RefSeq" id="WP_076755056.1">
    <property type="nucleotide sequence ID" value="NZ_CP023018.1"/>
</dbReference>
<reference evidence="7 8" key="1">
    <citation type="submission" date="2017-01" db="EMBL/GenBank/DDBJ databases">
        <authorList>
            <person name="Mah S.A."/>
            <person name="Swanson W.J."/>
            <person name="Moy G.W."/>
            <person name="Vacquier V.D."/>
        </authorList>
    </citation>
    <scope>NUCLEOTIDE SEQUENCE [LARGE SCALE GENOMIC DNA]</scope>
    <source>
        <strain evidence="7 8">M9</strain>
    </source>
</reference>
<dbReference type="InterPro" id="IPR029060">
    <property type="entry name" value="PIN-like_dom_sf"/>
</dbReference>
<evidence type="ECO:0000313" key="7">
    <source>
        <dbReference type="EMBL" id="SIT67092.1"/>
    </source>
</evidence>
<sequence length="146" mass="16561">MSAERRVYIDTSALAKWYLNESGSDAFVDYLQTLDVAVISSLTVTEMRSLLRRRQRMGELTAELESVLFSAFLEDIDRGWLQRYRIDDSRFDETARLITRYPEHPLRTLDALHLTIASHVGVTELATADAVMANAATSIGFKVARF</sequence>
<dbReference type="CDD" id="cd09874">
    <property type="entry name" value="PIN_MT3492-like"/>
    <property type="match status" value="1"/>
</dbReference>
<keyword evidence="5" id="KW-0460">Magnesium</keyword>
<evidence type="ECO:0000256" key="5">
    <source>
        <dbReference type="HAMAP-Rule" id="MF_00265"/>
    </source>
</evidence>
<keyword evidence="5" id="KW-0800">Toxin</keyword>
<comment type="function">
    <text evidence="5">Toxic component of a toxin-antitoxin (TA) system. An RNase.</text>
</comment>
<evidence type="ECO:0000259" key="6">
    <source>
        <dbReference type="Pfam" id="PF01850"/>
    </source>
</evidence>
<keyword evidence="1 5" id="KW-1277">Toxin-antitoxin system</keyword>
<dbReference type="GO" id="GO:0004540">
    <property type="term" value="F:RNA nuclease activity"/>
    <property type="evidence" value="ECO:0007669"/>
    <property type="project" value="InterPro"/>
</dbReference>
<dbReference type="Pfam" id="PF01850">
    <property type="entry name" value="PIN"/>
    <property type="match status" value="1"/>
</dbReference>
<evidence type="ECO:0000313" key="8">
    <source>
        <dbReference type="Proteomes" id="UP000223759"/>
    </source>
</evidence>
<protein>
    <recommendedName>
        <fullName evidence="5">Ribonuclease VapC</fullName>
        <shortName evidence="5">RNase VapC</shortName>
        <ecNumber evidence="5">3.1.-.-</ecNumber>
    </recommendedName>
    <alternativeName>
        <fullName evidence="5">Toxin VapC</fullName>
    </alternativeName>
</protein>
<gene>
    <name evidence="5" type="primary">vapC</name>
    <name evidence="7" type="ORF">SAMN05216526_0763</name>
</gene>
<proteinExistence type="inferred from homology"/>
<keyword evidence="8" id="KW-1185">Reference proteome</keyword>
<dbReference type="OrthoDB" id="1525146at2"/>
<keyword evidence="3 5" id="KW-0479">Metal-binding</keyword>
<evidence type="ECO:0000256" key="3">
    <source>
        <dbReference type="ARBA" id="ARBA00022723"/>
    </source>
</evidence>
<keyword evidence="4 5" id="KW-0378">Hydrolase</keyword>
<dbReference type="GO" id="GO:0000287">
    <property type="term" value="F:magnesium ion binding"/>
    <property type="evidence" value="ECO:0007669"/>
    <property type="project" value="UniProtKB-UniRule"/>
</dbReference>
<evidence type="ECO:0000256" key="4">
    <source>
        <dbReference type="ARBA" id="ARBA00022801"/>
    </source>
</evidence>
<accession>A0A1R3VQS8</accession>